<comment type="caution">
    <text evidence="5">The sequence shown here is derived from an EMBL/GenBank/DDBJ whole genome shotgun (WGS) entry which is preliminary data.</text>
</comment>
<dbReference type="GO" id="GO:0008757">
    <property type="term" value="F:S-adenosylmethionine-dependent methyltransferase activity"/>
    <property type="evidence" value="ECO:0007669"/>
    <property type="project" value="InterPro"/>
</dbReference>
<dbReference type="GO" id="GO:0032259">
    <property type="term" value="P:methylation"/>
    <property type="evidence" value="ECO:0007669"/>
    <property type="project" value="UniProtKB-KW"/>
</dbReference>
<dbReference type="PANTHER" id="PTHR43464:SF19">
    <property type="entry name" value="UBIQUINONE BIOSYNTHESIS O-METHYLTRANSFERASE, MITOCHONDRIAL"/>
    <property type="match status" value="1"/>
</dbReference>
<gene>
    <name evidence="5" type="ORF">CEJ86_10320</name>
</gene>
<evidence type="ECO:0000256" key="2">
    <source>
        <dbReference type="ARBA" id="ARBA00022679"/>
    </source>
</evidence>
<keyword evidence="2 5" id="KW-0808">Transferase</keyword>
<feature type="domain" description="Methyltransferase type 11" evidence="4">
    <location>
        <begin position="47"/>
        <end position="141"/>
    </location>
</feature>
<accession>A0A2J0Z3L9</accession>
<evidence type="ECO:0000313" key="6">
    <source>
        <dbReference type="Proteomes" id="UP000231987"/>
    </source>
</evidence>
<dbReference type="Gene3D" id="3.40.50.150">
    <property type="entry name" value="Vaccinia Virus protein VP39"/>
    <property type="match status" value="1"/>
</dbReference>
<sequence length="242" mass="27337">MAQNVYDKPEFFTGYSQLGRSLHGLAGAAEWPAIRAMLPDLRDLRVVDLGCGFGWFARWARENGAAHVLGLDLSEKMIARARQETEDPSVEYKIADLEHLVLPEASFDFAYSSLAFHYIEDFDRLVRTIHSTLLPGSHFVFTIEHPVYMAPTNPGWSTDAEGRRIWPLDRYSAEGMRVTDWLAKGVVKYHRTLGTTLNTLISAGFSIRRVQEWSPTAAEIARNPDLAEEVDRPMMLLVAAQR</sequence>
<dbReference type="AlphaFoldDB" id="A0A2J0Z3L9"/>
<name>A0A2J0Z3L9_RHIML</name>
<dbReference type="CDD" id="cd02440">
    <property type="entry name" value="AdoMet_MTases"/>
    <property type="match status" value="1"/>
</dbReference>
<proteinExistence type="predicted"/>
<keyword evidence="3" id="KW-0949">S-adenosyl-L-methionine</keyword>
<protein>
    <submittedName>
        <fullName evidence="5">SAM-dependent methyltransferase</fullName>
    </submittedName>
</protein>
<dbReference type="EMBL" id="NJGD01000004">
    <property type="protein sequence ID" value="PJR15119.1"/>
    <property type="molecule type" value="Genomic_DNA"/>
</dbReference>
<dbReference type="InterPro" id="IPR013216">
    <property type="entry name" value="Methyltransf_11"/>
</dbReference>
<evidence type="ECO:0000256" key="3">
    <source>
        <dbReference type="ARBA" id="ARBA00022691"/>
    </source>
</evidence>
<dbReference type="Pfam" id="PF08241">
    <property type="entry name" value="Methyltransf_11"/>
    <property type="match status" value="1"/>
</dbReference>
<evidence type="ECO:0000313" key="5">
    <source>
        <dbReference type="EMBL" id="PJR15119.1"/>
    </source>
</evidence>
<dbReference type="Proteomes" id="UP000231987">
    <property type="component" value="Unassembled WGS sequence"/>
</dbReference>
<organism evidence="5 6">
    <name type="scientific">Rhizobium meliloti</name>
    <name type="common">Ensifer meliloti</name>
    <name type="synonym">Sinorhizobium meliloti</name>
    <dbReference type="NCBI Taxonomy" id="382"/>
    <lineage>
        <taxon>Bacteria</taxon>
        <taxon>Pseudomonadati</taxon>
        <taxon>Pseudomonadota</taxon>
        <taxon>Alphaproteobacteria</taxon>
        <taxon>Hyphomicrobiales</taxon>
        <taxon>Rhizobiaceae</taxon>
        <taxon>Sinorhizobium/Ensifer group</taxon>
        <taxon>Sinorhizobium</taxon>
    </lineage>
</organism>
<dbReference type="RefSeq" id="WP_100671648.1">
    <property type="nucleotide sequence ID" value="NZ_NJGD01000004.1"/>
</dbReference>
<keyword evidence="1 5" id="KW-0489">Methyltransferase</keyword>
<dbReference type="PANTHER" id="PTHR43464">
    <property type="entry name" value="METHYLTRANSFERASE"/>
    <property type="match status" value="1"/>
</dbReference>
<dbReference type="SUPFAM" id="SSF53335">
    <property type="entry name" value="S-adenosyl-L-methionine-dependent methyltransferases"/>
    <property type="match status" value="1"/>
</dbReference>
<reference evidence="5 6" key="1">
    <citation type="submission" date="2017-06" db="EMBL/GenBank/DDBJ databases">
        <title>Ensifer strains isolated from leguminous trees and herbs display diverse denitrification phenotypes with some acting as strong N2O sinks.</title>
        <authorList>
            <person name="Woliy K."/>
            <person name="Mania D."/>
            <person name="Bakken L.R."/>
            <person name="Frostegard A."/>
        </authorList>
    </citation>
    <scope>NUCLEOTIDE SEQUENCE [LARGE SCALE GENOMIC DNA]</scope>
    <source>
        <strain evidence="5 6">AC50a</strain>
    </source>
</reference>
<evidence type="ECO:0000259" key="4">
    <source>
        <dbReference type="Pfam" id="PF08241"/>
    </source>
</evidence>
<dbReference type="InterPro" id="IPR029063">
    <property type="entry name" value="SAM-dependent_MTases_sf"/>
</dbReference>
<evidence type="ECO:0000256" key="1">
    <source>
        <dbReference type="ARBA" id="ARBA00022603"/>
    </source>
</evidence>